<dbReference type="OrthoDB" id="3184970at2759"/>
<reference evidence="3" key="1">
    <citation type="journal article" date="2014" name="Proc. Natl. Acad. Sci. U.S.A.">
        <title>Extensive sampling of basidiomycete genomes demonstrates inadequacy of the white-rot/brown-rot paradigm for wood decay fungi.</title>
        <authorList>
            <person name="Riley R."/>
            <person name="Salamov A.A."/>
            <person name="Brown D.W."/>
            <person name="Nagy L.G."/>
            <person name="Floudas D."/>
            <person name="Held B.W."/>
            <person name="Levasseur A."/>
            <person name="Lombard V."/>
            <person name="Morin E."/>
            <person name="Otillar R."/>
            <person name="Lindquist E.A."/>
            <person name="Sun H."/>
            <person name="LaButti K.M."/>
            <person name="Schmutz J."/>
            <person name="Jabbour D."/>
            <person name="Luo H."/>
            <person name="Baker S.E."/>
            <person name="Pisabarro A.G."/>
            <person name="Walton J.D."/>
            <person name="Blanchette R.A."/>
            <person name="Henrissat B."/>
            <person name="Martin F."/>
            <person name="Cullen D."/>
            <person name="Hibbett D.S."/>
            <person name="Grigoriev I.V."/>
        </authorList>
    </citation>
    <scope>NUCLEOTIDE SEQUENCE [LARGE SCALE GENOMIC DNA]</scope>
    <source>
        <strain evidence="3">CBS 339.88</strain>
    </source>
</reference>
<organism evidence="2 3">
    <name type="scientific">Galerina marginata (strain CBS 339.88)</name>
    <dbReference type="NCBI Taxonomy" id="685588"/>
    <lineage>
        <taxon>Eukaryota</taxon>
        <taxon>Fungi</taxon>
        <taxon>Dikarya</taxon>
        <taxon>Basidiomycota</taxon>
        <taxon>Agaricomycotina</taxon>
        <taxon>Agaricomycetes</taxon>
        <taxon>Agaricomycetidae</taxon>
        <taxon>Agaricales</taxon>
        <taxon>Agaricineae</taxon>
        <taxon>Strophariaceae</taxon>
        <taxon>Galerina</taxon>
    </lineage>
</organism>
<dbReference type="HOGENOM" id="CLU_075133_1_0_1"/>
<name>A0A067SKF7_GALM3</name>
<dbReference type="EMBL" id="KL142397">
    <property type="protein sequence ID" value="KDR70467.1"/>
    <property type="molecule type" value="Genomic_DNA"/>
</dbReference>
<evidence type="ECO:0000313" key="2">
    <source>
        <dbReference type="EMBL" id="KDR70467.1"/>
    </source>
</evidence>
<feature type="compositionally biased region" description="Polar residues" evidence="1">
    <location>
        <begin position="1"/>
        <end position="21"/>
    </location>
</feature>
<sequence>MATVNLSMSSDTTASLASQPYDTEASAEQPWVNTKCESSPLINVIQYLNNDTPYEIRLRSLHDSDIEIRSVDGFVFQLHRGVLGVASGAFPGCEMDTGGEVVQLTEPADVLGILFAFLYPKAHPDLHGESFLTVAAVAEAAGKYEVFSAVAICNERLVMISATLPHFARAPLLSVMEKLPQSYMLPWARYHEAWRSLFKDLTLYVRKLRLTSVRCHSSFGHSASDQICEICVASTKIVITHIEEMDTLASLHDALRLPNTKYLKPLLTCCRHQSGHHYDSMGCEKPTCPFVDDITALCLSKMETIPSFASFLGLKL</sequence>
<gene>
    <name evidence="2" type="ORF">GALMADRAFT_230091</name>
</gene>
<protein>
    <recommendedName>
        <fullName evidence="4">BTB domain-containing protein</fullName>
    </recommendedName>
</protein>
<keyword evidence="3" id="KW-1185">Reference proteome</keyword>
<dbReference type="AlphaFoldDB" id="A0A067SKF7"/>
<dbReference type="Proteomes" id="UP000027222">
    <property type="component" value="Unassembled WGS sequence"/>
</dbReference>
<evidence type="ECO:0000313" key="3">
    <source>
        <dbReference type="Proteomes" id="UP000027222"/>
    </source>
</evidence>
<accession>A0A067SKF7</accession>
<feature type="region of interest" description="Disordered" evidence="1">
    <location>
        <begin position="1"/>
        <end position="23"/>
    </location>
</feature>
<dbReference type="STRING" id="685588.A0A067SKF7"/>
<proteinExistence type="predicted"/>
<evidence type="ECO:0000256" key="1">
    <source>
        <dbReference type="SAM" id="MobiDB-lite"/>
    </source>
</evidence>
<evidence type="ECO:0008006" key="4">
    <source>
        <dbReference type="Google" id="ProtNLM"/>
    </source>
</evidence>